<keyword evidence="9" id="KW-1185">Reference proteome</keyword>
<dbReference type="RefSeq" id="WP_016503921.1">
    <property type="nucleotide sequence ID" value="NZ_AMSD01000002.1"/>
</dbReference>
<evidence type="ECO:0000313" key="8">
    <source>
        <dbReference type="EMBL" id="EPE37289.1"/>
    </source>
</evidence>
<evidence type="ECO:0000256" key="4">
    <source>
        <dbReference type="ARBA" id="ARBA00022692"/>
    </source>
</evidence>
<evidence type="ECO:0000256" key="2">
    <source>
        <dbReference type="ARBA" id="ARBA00009784"/>
    </source>
</evidence>
<protein>
    <recommendedName>
        <fullName evidence="7">UPF0056 membrane protein</fullName>
    </recommendedName>
</protein>
<dbReference type="Proteomes" id="UP000053688">
    <property type="component" value="Unassembled WGS sequence"/>
</dbReference>
<name>S3DJJ0_9GAMM</name>
<keyword evidence="6 7" id="KW-0472">Membrane</keyword>
<evidence type="ECO:0000256" key="1">
    <source>
        <dbReference type="ARBA" id="ARBA00004651"/>
    </source>
</evidence>
<dbReference type="PANTHER" id="PTHR33508">
    <property type="entry name" value="UPF0056 MEMBRANE PROTEIN YHCE"/>
    <property type="match status" value="1"/>
</dbReference>
<dbReference type="AlphaFoldDB" id="S3DJJ0"/>
<evidence type="ECO:0000256" key="7">
    <source>
        <dbReference type="RuleBase" id="RU362048"/>
    </source>
</evidence>
<evidence type="ECO:0000313" key="9">
    <source>
        <dbReference type="Proteomes" id="UP000053688"/>
    </source>
</evidence>
<dbReference type="NCBIfam" id="TIGR00427">
    <property type="entry name" value="NAAT family transporter"/>
    <property type="match status" value="1"/>
</dbReference>
<reference evidence="8 9" key="1">
    <citation type="journal article" date="2014" name="Environ. Microbiol.">
        <title>Genomic signatures of obligate host dependence in the luminous bacterial symbiont of a vertebrate.</title>
        <authorList>
            <person name="Hendry T.A."/>
            <person name="de Wet J.R."/>
            <person name="Dunlap P.V."/>
        </authorList>
    </citation>
    <scope>NUCLEOTIDE SEQUENCE [LARGE SCALE GENOMIC DNA]</scope>
    <source>
        <strain evidence="8 9">Akat1</strain>
    </source>
</reference>
<comment type="caution">
    <text evidence="8">The sequence shown here is derived from an EMBL/GenBank/DDBJ whole genome shotgun (WGS) entry which is preliminary data.</text>
</comment>
<sequence length="197" mass="21688">MDMLSTATVLFLIMDPLGNLPIVLSMLKNLDSVRRRKVLIRELLIALFILIIFLFLGESIMTFLRLEHGTLSISGGIILFIIAIKMIFPASSNNSVVKDEEPFIVPIAIPLIAGPSVIAALLLLSSQYPESLLSLLCALLIAWIATFLILIFHGFFHHILGEKGLKAFEKLMGLVLVMISIQMLINGIKNYAILGSS</sequence>
<keyword evidence="3" id="KW-1003">Cell membrane</keyword>
<evidence type="ECO:0000256" key="5">
    <source>
        <dbReference type="ARBA" id="ARBA00022989"/>
    </source>
</evidence>
<dbReference type="EMBL" id="AMSD01000002">
    <property type="protein sequence ID" value="EPE37289.1"/>
    <property type="molecule type" value="Genomic_DNA"/>
</dbReference>
<dbReference type="eggNOG" id="COG2095">
    <property type="taxonomic scope" value="Bacteria"/>
</dbReference>
<feature type="transmembrane region" description="Helical" evidence="7">
    <location>
        <begin position="136"/>
        <end position="159"/>
    </location>
</feature>
<feature type="transmembrane region" description="Helical" evidence="7">
    <location>
        <begin position="171"/>
        <end position="188"/>
    </location>
</feature>
<organism evidence="8 9">
    <name type="scientific">Candidatus Photodesmus katoptron Akat1</name>
    <dbReference type="NCBI Taxonomy" id="1236703"/>
    <lineage>
        <taxon>Bacteria</taxon>
        <taxon>Pseudomonadati</taxon>
        <taxon>Pseudomonadota</taxon>
        <taxon>Gammaproteobacteria</taxon>
        <taxon>Vibrionales</taxon>
        <taxon>Vibrionaceae</taxon>
        <taxon>Candidatus Photodesmus</taxon>
    </lineage>
</organism>
<dbReference type="Pfam" id="PF01914">
    <property type="entry name" value="MarC"/>
    <property type="match status" value="1"/>
</dbReference>
<feature type="transmembrane region" description="Helical" evidence="7">
    <location>
        <begin position="103"/>
        <end position="124"/>
    </location>
</feature>
<dbReference type="InterPro" id="IPR002771">
    <property type="entry name" value="Multi_antbiot-R_MarC"/>
</dbReference>
<dbReference type="PATRIC" id="fig|1236703.3.peg.599"/>
<feature type="transmembrane region" description="Helical" evidence="7">
    <location>
        <begin position="43"/>
        <end position="64"/>
    </location>
</feature>
<evidence type="ECO:0000256" key="6">
    <source>
        <dbReference type="ARBA" id="ARBA00023136"/>
    </source>
</evidence>
<feature type="transmembrane region" description="Helical" evidence="7">
    <location>
        <begin position="71"/>
        <end position="91"/>
    </location>
</feature>
<accession>S3DJJ0</accession>
<keyword evidence="4 7" id="KW-0812">Transmembrane</keyword>
<comment type="subcellular location">
    <subcellularLocation>
        <location evidence="1 7">Cell membrane</location>
        <topology evidence="1 7">Multi-pass membrane protein</topology>
    </subcellularLocation>
</comment>
<keyword evidence="5 7" id="KW-1133">Transmembrane helix</keyword>
<comment type="caution">
    <text evidence="7">Lacks conserved residue(s) required for the propagation of feature annotation.</text>
</comment>
<evidence type="ECO:0000256" key="3">
    <source>
        <dbReference type="ARBA" id="ARBA00022475"/>
    </source>
</evidence>
<dbReference type="NCBIfam" id="NF008010">
    <property type="entry name" value="PRK10739.1"/>
    <property type="match status" value="1"/>
</dbReference>
<proteinExistence type="inferred from homology"/>
<gene>
    <name evidence="8" type="ORF">O1U_0589</name>
</gene>
<dbReference type="GO" id="GO:0005886">
    <property type="term" value="C:plasma membrane"/>
    <property type="evidence" value="ECO:0007669"/>
    <property type="project" value="UniProtKB-SubCell"/>
</dbReference>
<comment type="similarity">
    <text evidence="2 7">Belongs to the UPF0056 (MarC) family.</text>
</comment>
<dbReference type="PANTHER" id="PTHR33508:SF10">
    <property type="entry name" value="UPF0056 INNER MEMBRANE PROTEIN YHGN"/>
    <property type="match status" value="1"/>
</dbReference>